<protein>
    <recommendedName>
        <fullName evidence="3">Phage major tail tube protein</fullName>
    </recommendedName>
</protein>
<organism evidence="1 2">
    <name type="scientific">Nicoletella semolina</name>
    <dbReference type="NCBI Taxonomy" id="271160"/>
    <lineage>
        <taxon>Bacteria</taxon>
        <taxon>Pseudomonadati</taxon>
        <taxon>Pseudomonadota</taxon>
        <taxon>Gammaproteobacteria</taxon>
        <taxon>Pasteurellales</taxon>
        <taxon>Pasteurellaceae</taxon>
        <taxon>Nicoletella</taxon>
    </lineage>
</organism>
<comment type="caution">
    <text evidence="1">The sequence shown here is derived from an EMBL/GenBank/DDBJ whole genome shotgun (WGS) entry which is preliminary data.</text>
</comment>
<evidence type="ECO:0000313" key="2">
    <source>
        <dbReference type="Proteomes" id="UP000295537"/>
    </source>
</evidence>
<dbReference type="Proteomes" id="UP000295537">
    <property type="component" value="Unassembled WGS sequence"/>
</dbReference>
<dbReference type="Pfam" id="PF04985">
    <property type="entry name" value="Phage_tube"/>
    <property type="match status" value="1"/>
</dbReference>
<gene>
    <name evidence="1" type="ORF">EV693_1064</name>
</gene>
<accession>A0A4R2N8V8</accession>
<evidence type="ECO:0008006" key="3">
    <source>
        <dbReference type="Google" id="ProtNLM"/>
    </source>
</evidence>
<reference evidence="1 2" key="1">
    <citation type="submission" date="2019-03" db="EMBL/GenBank/DDBJ databases">
        <title>Genomic Encyclopedia of Type Strains, Phase IV (KMG-IV): sequencing the most valuable type-strain genomes for metagenomic binning, comparative biology and taxonomic classification.</title>
        <authorList>
            <person name="Goeker M."/>
        </authorList>
    </citation>
    <scope>NUCLEOTIDE SEQUENCE [LARGE SCALE GENOMIC DNA]</scope>
    <source>
        <strain evidence="1 2">DSM 16380</strain>
    </source>
</reference>
<dbReference type="NCBIfam" id="TIGR01611">
    <property type="entry name" value="tail_tube"/>
    <property type="match status" value="1"/>
</dbReference>
<dbReference type="AlphaFoldDB" id="A0A4R2N8V8"/>
<dbReference type="OrthoDB" id="8900117at2"/>
<dbReference type="RefSeq" id="WP_132501256.1">
    <property type="nucleotide sequence ID" value="NZ_LVXA01000001.1"/>
</dbReference>
<proteinExistence type="predicted"/>
<sequence>MSITINQVDNANIYINGNSFLGKAKSVKLPEFEVEMLEHKTLGMVGTLKVPAGVSAMEAEIIWDGFYPDVAAIANNPFKNPQLMVRADVKVFNAQGLAAEVPLVMTLNGTFSKIPQGEYKPKEAAEYAMTFQASSVKQSLNGKEVLFFDVLTNQWRVNGEDVLTTYRQNIGF</sequence>
<keyword evidence="2" id="KW-1185">Reference proteome</keyword>
<dbReference type="InterPro" id="IPR006498">
    <property type="entry name" value="Tail_tube"/>
</dbReference>
<evidence type="ECO:0000313" key="1">
    <source>
        <dbReference type="EMBL" id="TCP17325.1"/>
    </source>
</evidence>
<dbReference type="EMBL" id="SLXJ01000006">
    <property type="protein sequence ID" value="TCP17325.1"/>
    <property type="molecule type" value="Genomic_DNA"/>
</dbReference>
<name>A0A4R2N8V8_9PAST</name>